<dbReference type="InterPro" id="IPR036291">
    <property type="entry name" value="NAD(P)-bd_dom_sf"/>
</dbReference>
<protein>
    <submittedName>
        <fullName evidence="4">Polysaccharide biosynthesis protein, CapD-like</fullName>
    </submittedName>
</protein>
<keyword evidence="5" id="KW-1185">Reference proteome</keyword>
<organism evidence="4 5">
    <name type="scientific">Desulfonema magnum</name>
    <dbReference type="NCBI Taxonomy" id="45655"/>
    <lineage>
        <taxon>Bacteria</taxon>
        <taxon>Pseudomonadati</taxon>
        <taxon>Thermodesulfobacteriota</taxon>
        <taxon>Desulfobacteria</taxon>
        <taxon>Desulfobacterales</taxon>
        <taxon>Desulfococcaceae</taxon>
        <taxon>Desulfonema</taxon>
    </lineage>
</organism>
<evidence type="ECO:0000313" key="5">
    <source>
        <dbReference type="Proteomes" id="UP000663722"/>
    </source>
</evidence>
<comment type="similarity">
    <text evidence="1">Belongs to the polysaccharide synthase family.</text>
</comment>
<dbReference type="KEGG" id="dmm:dnm_096810"/>
<name>A0A975BXK0_9BACT</name>
<keyword evidence="2" id="KW-0472">Membrane</keyword>
<feature type="transmembrane region" description="Helical" evidence="2">
    <location>
        <begin position="78"/>
        <end position="99"/>
    </location>
</feature>
<keyword evidence="2" id="KW-0812">Transmembrane</keyword>
<evidence type="ECO:0000256" key="1">
    <source>
        <dbReference type="ARBA" id="ARBA00007430"/>
    </source>
</evidence>
<dbReference type="PANTHER" id="PTHR43318">
    <property type="entry name" value="UDP-N-ACETYLGLUCOSAMINE 4,6-DEHYDRATASE"/>
    <property type="match status" value="1"/>
</dbReference>
<dbReference type="InterPro" id="IPR051203">
    <property type="entry name" value="Polysaccharide_Synthase-Rel"/>
</dbReference>
<gene>
    <name evidence="4" type="ORF">dnm_096810</name>
</gene>
<dbReference type="Pfam" id="PF13727">
    <property type="entry name" value="CoA_binding_3"/>
    <property type="match status" value="1"/>
</dbReference>
<feature type="transmembrane region" description="Helical" evidence="2">
    <location>
        <begin position="48"/>
        <end position="66"/>
    </location>
</feature>
<sequence length="621" mass="69799">MFYFARNQNFWIMFIGDMILVTLSYYFSHYLRFDGTIPPTHFTTWAHTAIWVTLIKLISFFVFDLYKGLWRYAGIHDLINLAKACIAASFTIVVFVLILYRFSGFARGVFVIDFALTLLVIGGYRLAIRLYYTRTCHNKHFLCLGKRSTILKKLLIIGAGSMGEKLIREIGENPKLHYDVVGFIDDDSLKLNQKIHGIPVLGVLEDMGKIIKEYDVDEIIIAISSVSNGEMRRIVNACKATDISFKTVPNMWELLEGKVTLNTIRQVRYEDLLRRQPVRLNMKQIGGYLTGKKVMVTGGAGSIGSELCRQISRFSPEQLIIVDQNESGLYEIELSLAAKFPVLKIAAVLASIQNKGLMEKVFSKHNPDVVFHAAAYKHVPMMEYHPWEAVFNNMIGTRNVLDLCHKHHIDRFVLVSTDKAVRPTNVMGASKRVAELLTLAYASMNGTRYMVVRFGNVVGSIGSVVPLFKKQIERGGPLTVTHPEVTRYFMTIPEACSLILQAGAIGEGGEMFILKMGVPVRIADMARDMLTLSGFEPDKDIEIEYTGLRPGEKLYEELITEGEGIKQTQHSDIMVLSTENHKSLDEINTHLAKLAELAGSGDASGIKKHLKIVVPEYSPEF</sequence>
<dbReference type="Pfam" id="PF02719">
    <property type="entry name" value="Polysacc_synt_2"/>
    <property type="match status" value="1"/>
</dbReference>
<evidence type="ECO:0000259" key="3">
    <source>
        <dbReference type="Pfam" id="PF02719"/>
    </source>
</evidence>
<dbReference type="Proteomes" id="UP000663722">
    <property type="component" value="Chromosome"/>
</dbReference>
<accession>A0A975BXK0</accession>
<dbReference type="SUPFAM" id="SSF51735">
    <property type="entry name" value="NAD(P)-binding Rossmann-fold domains"/>
    <property type="match status" value="2"/>
</dbReference>
<feature type="transmembrane region" description="Helical" evidence="2">
    <location>
        <begin position="105"/>
        <end position="124"/>
    </location>
</feature>
<evidence type="ECO:0000313" key="4">
    <source>
        <dbReference type="EMBL" id="QTA93578.1"/>
    </source>
</evidence>
<dbReference type="EMBL" id="CP061800">
    <property type="protein sequence ID" value="QTA93578.1"/>
    <property type="molecule type" value="Genomic_DNA"/>
</dbReference>
<feature type="transmembrane region" description="Helical" evidence="2">
    <location>
        <begin position="9"/>
        <end position="28"/>
    </location>
</feature>
<keyword evidence="2" id="KW-1133">Transmembrane helix</keyword>
<reference evidence="4" key="1">
    <citation type="journal article" date="2021" name="Microb. Physiol.">
        <title>Proteogenomic Insights into the Physiology of Marine, Sulfate-Reducing, Filamentous Desulfonema limicola and Desulfonema magnum.</title>
        <authorList>
            <person name="Schnaars V."/>
            <person name="Wohlbrand L."/>
            <person name="Scheve S."/>
            <person name="Hinrichs C."/>
            <person name="Reinhardt R."/>
            <person name="Rabus R."/>
        </authorList>
    </citation>
    <scope>NUCLEOTIDE SEQUENCE</scope>
    <source>
        <strain evidence="4">4be13</strain>
    </source>
</reference>
<dbReference type="RefSeq" id="WP_207680458.1">
    <property type="nucleotide sequence ID" value="NZ_CP061800.1"/>
</dbReference>
<dbReference type="CDD" id="cd05237">
    <property type="entry name" value="UDP_invert_4-6DH_SDR_e"/>
    <property type="match status" value="1"/>
</dbReference>
<dbReference type="AlphaFoldDB" id="A0A975BXK0"/>
<evidence type="ECO:0000256" key="2">
    <source>
        <dbReference type="SAM" id="Phobius"/>
    </source>
</evidence>
<feature type="domain" description="Polysaccharide biosynthesis protein CapD-like" evidence="3">
    <location>
        <begin position="294"/>
        <end position="576"/>
    </location>
</feature>
<dbReference type="PANTHER" id="PTHR43318:SF1">
    <property type="entry name" value="POLYSACCHARIDE BIOSYNTHESIS PROTEIN EPSC-RELATED"/>
    <property type="match status" value="1"/>
</dbReference>
<dbReference type="InterPro" id="IPR003869">
    <property type="entry name" value="Polysac_CapD-like"/>
</dbReference>
<dbReference type="Gene3D" id="3.40.50.720">
    <property type="entry name" value="NAD(P)-binding Rossmann-like Domain"/>
    <property type="match status" value="2"/>
</dbReference>
<proteinExistence type="inferred from homology"/>